<comment type="caution">
    <text evidence="2">The sequence shown here is derived from an EMBL/GenBank/DDBJ whole genome shotgun (WGS) entry which is preliminary data.</text>
</comment>
<dbReference type="EMBL" id="JARJCW010000027">
    <property type="protein sequence ID" value="KAJ7210695.1"/>
    <property type="molecule type" value="Genomic_DNA"/>
</dbReference>
<feature type="compositionally biased region" description="Basic and acidic residues" evidence="1">
    <location>
        <begin position="54"/>
        <end position="107"/>
    </location>
</feature>
<organism evidence="2 3">
    <name type="scientific">Mycena pura</name>
    <dbReference type="NCBI Taxonomy" id="153505"/>
    <lineage>
        <taxon>Eukaryota</taxon>
        <taxon>Fungi</taxon>
        <taxon>Dikarya</taxon>
        <taxon>Basidiomycota</taxon>
        <taxon>Agaricomycotina</taxon>
        <taxon>Agaricomycetes</taxon>
        <taxon>Agaricomycetidae</taxon>
        <taxon>Agaricales</taxon>
        <taxon>Marasmiineae</taxon>
        <taxon>Mycenaceae</taxon>
        <taxon>Mycena</taxon>
    </lineage>
</organism>
<reference evidence="2" key="1">
    <citation type="submission" date="2023-03" db="EMBL/GenBank/DDBJ databases">
        <title>Massive genome expansion in bonnet fungi (Mycena s.s.) driven by repeated elements and novel gene families across ecological guilds.</title>
        <authorList>
            <consortium name="Lawrence Berkeley National Laboratory"/>
            <person name="Harder C.B."/>
            <person name="Miyauchi S."/>
            <person name="Viragh M."/>
            <person name="Kuo A."/>
            <person name="Thoen E."/>
            <person name="Andreopoulos B."/>
            <person name="Lu D."/>
            <person name="Skrede I."/>
            <person name="Drula E."/>
            <person name="Henrissat B."/>
            <person name="Morin E."/>
            <person name="Kohler A."/>
            <person name="Barry K."/>
            <person name="LaButti K."/>
            <person name="Morin E."/>
            <person name="Salamov A."/>
            <person name="Lipzen A."/>
            <person name="Mereny Z."/>
            <person name="Hegedus B."/>
            <person name="Baldrian P."/>
            <person name="Stursova M."/>
            <person name="Weitz H."/>
            <person name="Taylor A."/>
            <person name="Grigoriev I.V."/>
            <person name="Nagy L.G."/>
            <person name="Martin F."/>
            <person name="Kauserud H."/>
        </authorList>
    </citation>
    <scope>NUCLEOTIDE SEQUENCE</scope>
    <source>
        <strain evidence="2">9144</strain>
    </source>
</reference>
<name>A0AAD6VEQ3_9AGAR</name>
<feature type="region of interest" description="Disordered" evidence="1">
    <location>
        <begin position="157"/>
        <end position="184"/>
    </location>
</feature>
<feature type="region of interest" description="Disordered" evidence="1">
    <location>
        <begin position="42"/>
        <end position="113"/>
    </location>
</feature>
<gene>
    <name evidence="2" type="ORF">GGX14DRAFT_565303</name>
</gene>
<evidence type="ECO:0000256" key="1">
    <source>
        <dbReference type="SAM" id="MobiDB-lite"/>
    </source>
</evidence>
<keyword evidence="3" id="KW-1185">Reference proteome</keyword>
<accession>A0AAD6VEQ3</accession>
<sequence>MRADNETIPEYHDRLLAITEVDEVAALDDDDYNARLVALESRERQTKDAVAAAREARRKAAEAERMRVEVEEKERQKREKEKQRRQEKDKADKAEAARKAKASEKRKAVVKAKRPSSDLLQAFFKDMDGKRKRNVDARHTHCARGGLRQAGKLSITTTNKQKAVPSESDSEGEEFELDDDDEDATLPPIATMSHEKKKAKVVVDSDAEESLEPVLFETKDISEMCRVQEETGLLLKKMGDAISDSLTVQRDIAKAIWALQHAFRSAVPPETRGAGSGKASMDPTDWDSTLSSLAEIVQVIGRGGLIIVGELS</sequence>
<proteinExistence type="predicted"/>
<protein>
    <submittedName>
        <fullName evidence="2">Uncharacterized protein</fullName>
    </submittedName>
</protein>
<dbReference type="AlphaFoldDB" id="A0AAD6VEQ3"/>
<evidence type="ECO:0000313" key="2">
    <source>
        <dbReference type="EMBL" id="KAJ7210695.1"/>
    </source>
</evidence>
<feature type="compositionally biased region" description="Acidic residues" evidence="1">
    <location>
        <begin position="168"/>
        <end position="184"/>
    </location>
</feature>
<dbReference type="Proteomes" id="UP001219525">
    <property type="component" value="Unassembled WGS sequence"/>
</dbReference>
<evidence type="ECO:0000313" key="3">
    <source>
        <dbReference type="Proteomes" id="UP001219525"/>
    </source>
</evidence>